<evidence type="ECO:0000256" key="4">
    <source>
        <dbReference type="ARBA" id="ARBA00023163"/>
    </source>
</evidence>
<keyword evidence="8" id="KW-1185">Reference proteome</keyword>
<dbReference type="SMART" id="SM00422">
    <property type="entry name" value="HTH_MERR"/>
    <property type="match status" value="1"/>
</dbReference>
<evidence type="ECO:0000259" key="6">
    <source>
        <dbReference type="PROSITE" id="PS50937"/>
    </source>
</evidence>
<dbReference type="InterPro" id="IPR000551">
    <property type="entry name" value="MerR-type_HTH_dom"/>
</dbReference>
<keyword evidence="2" id="KW-0805">Transcription regulation</keyword>
<dbReference type="GO" id="GO:0003700">
    <property type="term" value="F:DNA-binding transcription factor activity"/>
    <property type="evidence" value="ECO:0007669"/>
    <property type="project" value="InterPro"/>
</dbReference>
<sequence length="137" mass="16074">MSSALADHLKIGRLSIESGVPIKTIRYYEELGLIRSDGRTEGQFRLFRPDTVNRLLFIKRLQTLGLSLQQIRDCLSVHERGELPCEEIKEKLEGQIREIDRQVEQLLLLRQQLTETFGEWEEKPRPDERFICPNLKI</sequence>
<dbReference type="SUPFAM" id="SSF46955">
    <property type="entry name" value="Putative DNA-binding domain"/>
    <property type="match status" value="1"/>
</dbReference>
<dbReference type="Gene3D" id="1.10.1660.10">
    <property type="match status" value="1"/>
</dbReference>
<accession>A0AAW9QTG1</accession>
<evidence type="ECO:0000256" key="1">
    <source>
        <dbReference type="ARBA" id="ARBA00022491"/>
    </source>
</evidence>
<feature type="coiled-coil region" evidence="5">
    <location>
        <begin position="85"/>
        <end position="116"/>
    </location>
</feature>
<evidence type="ECO:0000256" key="2">
    <source>
        <dbReference type="ARBA" id="ARBA00023015"/>
    </source>
</evidence>
<dbReference type="EMBL" id="JBAFSM010000014">
    <property type="protein sequence ID" value="MEG3437287.1"/>
    <property type="molecule type" value="Genomic_DNA"/>
</dbReference>
<keyword evidence="4" id="KW-0804">Transcription</keyword>
<dbReference type="PANTHER" id="PTHR30204:SF69">
    <property type="entry name" value="MERR-FAMILY TRANSCRIPTIONAL REGULATOR"/>
    <property type="match status" value="1"/>
</dbReference>
<comment type="caution">
    <text evidence="7">The sequence shown here is derived from an EMBL/GenBank/DDBJ whole genome shotgun (WGS) entry which is preliminary data.</text>
</comment>
<dbReference type="InterPro" id="IPR047057">
    <property type="entry name" value="MerR_fam"/>
</dbReference>
<evidence type="ECO:0000313" key="8">
    <source>
        <dbReference type="Proteomes" id="UP001328733"/>
    </source>
</evidence>
<dbReference type="GO" id="GO:0003677">
    <property type="term" value="F:DNA binding"/>
    <property type="evidence" value="ECO:0007669"/>
    <property type="project" value="UniProtKB-KW"/>
</dbReference>
<proteinExistence type="predicted"/>
<reference evidence="7 8" key="1">
    <citation type="submission" date="2024-01" db="EMBL/GenBank/DDBJ databases">
        <title>Genomic insights into the taxonomy and metabolism of the cyanobacterium Pannus brasiliensis CCIBt3594.</title>
        <authorList>
            <person name="Machado M."/>
            <person name="Botero N.B."/>
            <person name="Andreote A.P.D."/>
            <person name="Feitosa A.M.T."/>
            <person name="Popin R."/>
            <person name="Sivonen K."/>
            <person name="Fiore M.F."/>
        </authorList>
    </citation>
    <scope>NUCLEOTIDE SEQUENCE [LARGE SCALE GENOMIC DNA]</scope>
    <source>
        <strain evidence="7 8">CCIBt3594</strain>
    </source>
</reference>
<dbReference type="AlphaFoldDB" id="A0AAW9QTG1"/>
<dbReference type="PRINTS" id="PR00040">
    <property type="entry name" value="HTHMERR"/>
</dbReference>
<protein>
    <submittedName>
        <fullName evidence="7">MerR family DNA-binding protein</fullName>
    </submittedName>
</protein>
<evidence type="ECO:0000256" key="3">
    <source>
        <dbReference type="ARBA" id="ARBA00023125"/>
    </source>
</evidence>
<dbReference type="InterPro" id="IPR009061">
    <property type="entry name" value="DNA-bd_dom_put_sf"/>
</dbReference>
<gene>
    <name evidence="7" type="ORF">V0288_09165</name>
</gene>
<dbReference type="PROSITE" id="PS50937">
    <property type="entry name" value="HTH_MERR_2"/>
    <property type="match status" value="1"/>
</dbReference>
<name>A0AAW9QTG1_9CHRO</name>
<evidence type="ECO:0000256" key="5">
    <source>
        <dbReference type="SAM" id="Coils"/>
    </source>
</evidence>
<organism evidence="7 8">
    <name type="scientific">Pannus brasiliensis CCIBt3594</name>
    <dbReference type="NCBI Taxonomy" id="1427578"/>
    <lineage>
        <taxon>Bacteria</taxon>
        <taxon>Bacillati</taxon>
        <taxon>Cyanobacteriota</taxon>
        <taxon>Cyanophyceae</taxon>
        <taxon>Oscillatoriophycideae</taxon>
        <taxon>Chroococcales</taxon>
        <taxon>Microcystaceae</taxon>
        <taxon>Pannus</taxon>
    </lineage>
</organism>
<evidence type="ECO:0000313" key="7">
    <source>
        <dbReference type="EMBL" id="MEG3437287.1"/>
    </source>
</evidence>
<dbReference type="Pfam" id="PF13411">
    <property type="entry name" value="MerR_1"/>
    <property type="match status" value="1"/>
</dbReference>
<keyword evidence="1" id="KW-0678">Repressor</keyword>
<keyword evidence="3 7" id="KW-0238">DNA-binding</keyword>
<feature type="domain" description="HTH merR-type" evidence="6">
    <location>
        <begin position="8"/>
        <end position="77"/>
    </location>
</feature>
<keyword evidence="5" id="KW-0175">Coiled coil</keyword>
<dbReference type="PANTHER" id="PTHR30204">
    <property type="entry name" value="REDOX-CYCLING DRUG-SENSING TRANSCRIPTIONAL ACTIVATOR SOXR"/>
    <property type="match status" value="1"/>
</dbReference>
<dbReference type="RefSeq" id="WP_332864770.1">
    <property type="nucleotide sequence ID" value="NZ_JBAFSM010000014.1"/>
</dbReference>
<dbReference type="Proteomes" id="UP001328733">
    <property type="component" value="Unassembled WGS sequence"/>
</dbReference>